<evidence type="ECO:0000313" key="3">
    <source>
        <dbReference type="Proteomes" id="UP000050265"/>
    </source>
</evidence>
<protein>
    <submittedName>
        <fullName evidence="2">Pyoverdine sidechain peptide synthetase I, epsilon-Lys module</fullName>
    </submittedName>
</protein>
<evidence type="ECO:0000259" key="1">
    <source>
        <dbReference type="Pfam" id="PF18722"/>
    </source>
</evidence>
<proteinExistence type="predicted"/>
<evidence type="ECO:0000313" key="2">
    <source>
        <dbReference type="EMBL" id="KPX59586.1"/>
    </source>
</evidence>
<dbReference type="AlphaFoldDB" id="A0A0P9SLC5"/>
<feature type="domain" description="MazG C-terminal" evidence="1">
    <location>
        <begin position="211"/>
        <end position="398"/>
    </location>
</feature>
<dbReference type="SUPFAM" id="SSF101386">
    <property type="entry name" value="all-alpha NTP pyrophosphatases"/>
    <property type="match status" value="1"/>
</dbReference>
<dbReference type="EMBL" id="LJQP01000394">
    <property type="protein sequence ID" value="KPX59586.1"/>
    <property type="molecule type" value="Genomic_DNA"/>
</dbReference>
<accession>A0A0P9SLC5</accession>
<comment type="caution">
    <text evidence="2">The sequence shown here is derived from an EMBL/GenBank/DDBJ whole genome shotgun (WGS) entry which is preliminary data.</text>
</comment>
<gene>
    <name evidence="2" type="ORF">ALO35_200134</name>
</gene>
<dbReference type="Pfam" id="PF18722">
    <property type="entry name" value="MazG_C"/>
    <property type="match status" value="1"/>
</dbReference>
<dbReference type="InterPro" id="IPR011379">
    <property type="entry name" value="MazG-related_GP37"/>
</dbReference>
<dbReference type="InterPro" id="IPR041407">
    <property type="entry name" value="MazG_C"/>
</dbReference>
<organism evidence="2 3">
    <name type="scientific">Pseudomonas amygdali pv. lachrymans</name>
    <name type="common">Pseudomonas syringae pv. lachrymans</name>
    <dbReference type="NCBI Taxonomy" id="53707"/>
    <lineage>
        <taxon>Bacteria</taxon>
        <taxon>Pseudomonadati</taxon>
        <taxon>Pseudomonadota</taxon>
        <taxon>Gammaproteobacteria</taxon>
        <taxon>Pseudomonadales</taxon>
        <taxon>Pseudomonadaceae</taxon>
        <taxon>Pseudomonas</taxon>
        <taxon>Pseudomonas amygdali</taxon>
    </lineage>
</organism>
<name>A0A0P9SLC5_PSEAV</name>
<dbReference type="CDD" id="cd11541">
    <property type="entry name" value="NTP-PPase_u4"/>
    <property type="match status" value="1"/>
</dbReference>
<reference evidence="2 3" key="1">
    <citation type="submission" date="2015-09" db="EMBL/GenBank/DDBJ databases">
        <title>Genome announcement of multiple Pseudomonas syringae strains.</title>
        <authorList>
            <person name="Thakur S."/>
            <person name="Wang P.W."/>
            <person name="Gong Y."/>
            <person name="Weir B.S."/>
            <person name="Guttman D.S."/>
        </authorList>
    </citation>
    <scope>NUCLEOTIDE SEQUENCE [LARGE SCALE GENOMIC DNA]</scope>
    <source>
        <strain evidence="2 3">ICMP3507</strain>
    </source>
</reference>
<dbReference type="Proteomes" id="UP000050265">
    <property type="component" value="Unassembled WGS sequence"/>
</dbReference>
<dbReference type="PATRIC" id="fig|53707.9.peg.1864"/>
<sequence length="406" mass="46047">MAPVPQPRPVALTVAKYMLKARESMRFKDDADSLQYIRFGYFGEIGGLLSSVKKAGRDRLQAAQNDLAAEELGDALWYLTIAAHLLGIPADALGEHCILVLREEFGESKKVPAPPITFRQIDGLIETQRDEDTIPRPSQLGKLALSAGMLAEMSHANLESMAPLKREAYFGLLLSELAKTCSSFNLNLEDVALGNLEKTASRWPSDQKREFPLFDEGFPEHEQFEREFTIEFIERGEGLNKHVVQRLNGVYIGDRLTDNSNEPDDYRFHDVFHLAYVAYLGWSPVLRTLLKRKRKSDPAKDENDDGARAAIIEEGIATWIFDHAKKYDYYSATQPGRLDYGLLKQIEGMVRGYEVERCKLWQWELAIIEGFRMFRELREHRGGSVVVNITEGTLTFNKPLTEASTQ</sequence>